<proteinExistence type="predicted"/>
<gene>
    <name evidence="1" type="ORF">PaecuDRAFT_2578</name>
</gene>
<dbReference type="GO" id="GO:0016791">
    <property type="term" value="F:phosphatase activity"/>
    <property type="evidence" value="ECO:0007669"/>
    <property type="project" value="TreeGrafter"/>
</dbReference>
<dbReference type="InterPro" id="IPR013078">
    <property type="entry name" value="His_Pase_superF_clade-1"/>
</dbReference>
<evidence type="ECO:0000313" key="2">
    <source>
        <dbReference type="Proteomes" id="UP000005387"/>
    </source>
</evidence>
<accession>E0IA89</accession>
<dbReference type="OrthoDB" id="512570at2"/>
<dbReference type="InterPro" id="IPR029033">
    <property type="entry name" value="His_PPase_superfam"/>
</dbReference>
<dbReference type="Gene3D" id="3.40.50.1240">
    <property type="entry name" value="Phosphoglycerate mutase-like"/>
    <property type="match status" value="1"/>
</dbReference>
<dbReference type="PANTHER" id="PTHR48100">
    <property type="entry name" value="BROAD-SPECIFICITY PHOSPHATASE YOR283W-RELATED"/>
    <property type="match status" value="1"/>
</dbReference>
<dbReference type="SUPFAM" id="SSF53254">
    <property type="entry name" value="Phosphoglycerate mutase-like"/>
    <property type="match status" value="1"/>
</dbReference>
<dbReference type="Proteomes" id="UP000005387">
    <property type="component" value="Unassembled WGS sequence"/>
</dbReference>
<sequence>MQHIYVVRHCKAEGQAPDAPLTAAGVQQAEQLAAFLSGRSIDYIVSSPYERACRTIIPLADQLSIEVAVDERLMERVLSNTNHPDWRGRLLRTYEELDLCYEGGESSNAAMSRAIDVVREVLRSGHRNAIIVSHGNLISLLLKHFDDRIGFREWELMSNPDVFQLSFEDDAPIIQRIWTE</sequence>
<dbReference type="Pfam" id="PF00300">
    <property type="entry name" value="His_Phos_1"/>
    <property type="match status" value="1"/>
</dbReference>
<name>E0IA89_9BACL</name>
<dbReference type="SMART" id="SM00855">
    <property type="entry name" value="PGAM"/>
    <property type="match status" value="1"/>
</dbReference>
<dbReference type="CDD" id="cd07067">
    <property type="entry name" value="HP_PGM_like"/>
    <property type="match status" value="1"/>
</dbReference>
<keyword evidence="2" id="KW-1185">Reference proteome</keyword>
<protein>
    <submittedName>
        <fullName evidence="1">Phosphoglycerate mutase</fullName>
    </submittedName>
</protein>
<reference evidence="1 2" key="1">
    <citation type="submission" date="2010-07" db="EMBL/GenBank/DDBJ databases">
        <title>The draft genome of Paenibacillus curdlanolyticus YK9.</title>
        <authorList>
            <consortium name="US DOE Joint Genome Institute (JGI-PGF)"/>
            <person name="Lucas S."/>
            <person name="Copeland A."/>
            <person name="Lapidus A."/>
            <person name="Cheng J.-F."/>
            <person name="Bruce D."/>
            <person name="Goodwin L."/>
            <person name="Pitluck S."/>
            <person name="Land M.L."/>
            <person name="Hauser L."/>
            <person name="Chang Y.-J."/>
            <person name="Jeffries C."/>
            <person name="Anderson I.J."/>
            <person name="Johnson E."/>
            <person name="Loganathan U."/>
            <person name="Mulhopadhyay B."/>
            <person name="Kyrpides N."/>
            <person name="Woyke T.J."/>
        </authorList>
    </citation>
    <scope>NUCLEOTIDE SEQUENCE [LARGE SCALE GENOMIC DNA]</scope>
    <source>
        <strain evidence="1 2">YK9</strain>
    </source>
</reference>
<dbReference type="eggNOG" id="COG0406">
    <property type="taxonomic scope" value="Bacteria"/>
</dbReference>
<dbReference type="RefSeq" id="WP_006038570.1">
    <property type="nucleotide sequence ID" value="NZ_AEDD01000006.1"/>
</dbReference>
<dbReference type="STRING" id="717606.PaecuDRAFT_2578"/>
<organism evidence="1 2">
    <name type="scientific">Paenibacillus curdlanolyticus YK9</name>
    <dbReference type="NCBI Taxonomy" id="717606"/>
    <lineage>
        <taxon>Bacteria</taxon>
        <taxon>Bacillati</taxon>
        <taxon>Bacillota</taxon>
        <taxon>Bacilli</taxon>
        <taxon>Bacillales</taxon>
        <taxon>Paenibacillaceae</taxon>
        <taxon>Paenibacillus</taxon>
    </lineage>
</organism>
<dbReference type="AlphaFoldDB" id="E0IA89"/>
<dbReference type="InterPro" id="IPR050275">
    <property type="entry name" value="PGM_Phosphatase"/>
</dbReference>
<dbReference type="GO" id="GO:0005737">
    <property type="term" value="C:cytoplasm"/>
    <property type="evidence" value="ECO:0007669"/>
    <property type="project" value="TreeGrafter"/>
</dbReference>
<dbReference type="PANTHER" id="PTHR48100:SF1">
    <property type="entry name" value="HISTIDINE PHOSPHATASE FAMILY PROTEIN-RELATED"/>
    <property type="match status" value="1"/>
</dbReference>
<dbReference type="EMBL" id="AEDD01000006">
    <property type="protein sequence ID" value="EFM10666.1"/>
    <property type="molecule type" value="Genomic_DNA"/>
</dbReference>
<evidence type="ECO:0000313" key="1">
    <source>
        <dbReference type="EMBL" id="EFM10666.1"/>
    </source>
</evidence>